<dbReference type="InterPro" id="IPR000182">
    <property type="entry name" value="GNAT_dom"/>
</dbReference>
<proteinExistence type="predicted"/>
<dbReference type="PANTHER" id="PTHR43877">
    <property type="entry name" value="AMINOALKYLPHOSPHONATE N-ACETYLTRANSFERASE-RELATED-RELATED"/>
    <property type="match status" value="1"/>
</dbReference>
<evidence type="ECO:0000256" key="2">
    <source>
        <dbReference type="ARBA" id="ARBA00023315"/>
    </source>
</evidence>
<protein>
    <submittedName>
        <fullName evidence="4">GNAT family N-acetyltransferase</fullName>
    </submittedName>
</protein>
<dbReference type="OrthoDB" id="125295at2157"/>
<organism evidence="4 5">
    <name type="scientific">Halorarum salinum</name>
    <dbReference type="NCBI Taxonomy" id="2743089"/>
    <lineage>
        <taxon>Archaea</taxon>
        <taxon>Methanobacteriati</taxon>
        <taxon>Methanobacteriota</taxon>
        <taxon>Stenosarchaea group</taxon>
        <taxon>Halobacteria</taxon>
        <taxon>Halobacteriales</taxon>
        <taxon>Haloferacaceae</taxon>
        <taxon>Halorarum</taxon>
    </lineage>
</organism>
<dbReference type="AlphaFoldDB" id="A0A7D5LCV7"/>
<dbReference type="PROSITE" id="PS51186">
    <property type="entry name" value="GNAT"/>
    <property type="match status" value="1"/>
</dbReference>
<reference evidence="4 5" key="1">
    <citation type="submission" date="2020-06" db="EMBL/GenBank/DDBJ databases">
        <title>NJ-3-1, isolated from saline soil.</title>
        <authorList>
            <person name="Cui H.L."/>
            <person name="Shi X."/>
        </authorList>
    </citation>
    <scope>NUCLEOTIDE SEQUENCE [LARGE SCALE GENOMIC DNA]</scope>
    <source>
        <strain evidence="4 5">NJ-3-1</strain>
    </source>
</reference>
<keyword evidence="1 4" id="KW-0808">Transferase</keyword>
<dbReference type="CDD" id="cd04301">
    <property type="entry name" value="NAT_SF"/>
    <property type="match status" value="1"/>
</dbReference>
<keyword evidence="2" id="KW-0012">Acyltransferase</keyword>
<accession>A0A7D5LCV7</accession>
<feature type="domain" description="N-acetyltransferase" evidence="3">
    <location>
        <begin position="3"/>
        <end position="160"/>
    </location>
</feature>
<evidence type="ECO:0000313" key="5">
    <source>
        <dbReference type="Proteomes" id="UP000509626"/>
    </source>
</evidence>
<name>A0A7D5LCV7_9EURY</name>
<dbReference type="InterPro" id="IPR050832">
    <property type="entry name" value="Bact_Acetyltransf"/>
</dbReference>
<dbReference type="SUPFAM" id="SSF55729">
    <property type="entry name" value="Acyl-CoA N-acyltransferases (Nat)"/>
    <property type="match status" value="1"/>
</dbReference>
<dbReference type="RefSeq" id="WP_179270490.1">
    <property type="nucleotide sequence ID" value="NZ_CP058579.1"/>
</dbReference>
<dbReference type="GeneID" id="56039823"/>
<keyword evidence="5" id="KW-1185">Reference proteome</keyword>
<sequence>MELTVREATIEDGEGLLDLWHGFTSHLAEFNDRYEAKEGADEHWLSYFENQLIDSKYSTVLLAVDGGEEYVGVLEVRIVGEHPIFQLDRHGKIHGLFVREDARGDGVGRALLDAAEAWLSEEPRGVGFYRIDAVEGDEEARDAFRELGLDPMKHTFEGTL</sequence>
<dbReference type="Pfam" id="PF00583">
    <property type="entry name" value="Acetyltransf_1"/>
    <property type="match status" value="1"/>
</dbReference>
<dbReference type="PANTHER" id="PTHR43877:SF2">
    <property type="entry name" value="AMINOALKYLPHOSPHONATE N-ACETYLTRANSFERASE-RELATED"/>
    <property type="match status" value="1"/>
</dbReference>
<gene>
    <name evidence="4" type="ORF">HUG12_20150</name>
</gene>
<evidence type="ECO:0000259" key="3">
    <source>
        <dbReference type="PROSITE" id="PS51186"/>
    </source>
</evidence>
<dbReference type="EMBL" id="CP058579">
    <property type="protein sequence ID" value="QLG63906.1"/>
    <property type="molecule type" value="Genomic_DNA"/>
</dbReference>
<dbReference type="Gene3D" id="3.40.630.30">
    <property type="match status" value="1"/>
</dbReference>
<dbReference type="KEGG" id="halu:HUG12_20150"/>
<dbReference type="InterPro" id="IPR016181">
    <property type="entry name" value="Acyl_CoA_acyltransferase"/>
</dbReference>
<evidence type="ECO:0000313" key="4">
    <source>
        <dbReference type="EMBL" id="QLG63906.1"/>
    </source>
</evidence>
<dbReference type="GO" id="GO:0016747">
    <property type="term" value="F:acyltransferase activity, transferring groups other than amino-acyl groups"/>
    <property type="evidence" value="ECO:0007669"/>
    <property type="project" value="InterPro"/>
</dbReference>
<evidence type="ECO:0000256" key="1">
    <source>
        <dbReference type="ARBA" id="ARBA00022679"/>
    </source>
</evidence>
<dbReference type="Proteomes" id="UP000509626">
    <property type="component" value="Chromosome"/>
</dbReference>